<name>A0A6A4NIA0_LUPAL</name>
<reference evidence="3" key="1">
    <citation type="journal article" date="2020" name="Nat. Commun.">
        <title>Genome sequence of the cluster root forming white lupin.</title>
        <authorList>
            <person name="Hufnagel B."/>
            <person name="Marques A."/>
            <person name="Soriano A."/>
            <person name="Marques L."/>
            <person name="Divol F."/>
            <person name="Doumas P."/>
            <person name="Sallet E."/>
            <person name="Mancinotti D."/>
            <person name="Carrere S."/>
            <person name="Marande W."/>
            <person name="Arribat S."/>
            <person name="Keller J."/>
            <person name="Huneau C."/>
            <person name="Blein T."/>
            <person name="Aime D."/>
            <person name="Laguerre M."/>
            <person name="Taylor J."/>
            <person name="Schubert V."/>
            <person name="Nelson M."/>
            <person name="Geu-Flores F."/>
            <person name="Crespi M."/>
            <person name="Gallardo-Guerrero K."/>
            <person name="Delaux P.-M."/>
            <person name="Salse J."/>
            <person name="Berges H."/>
            <person name="Guyot R."/>
            <person name="Gouzy J."/>
            <person name="Peret B."/>
        </authorList>
    </citation>
    <scope>NUCLEOTIDE SEQUENCE [LARGE SCALE GENOMIC DNA]</scope>
    <source>
        <strain evidence="3">cv. Amiga</strain>
    </source>
</reference>
<protein>
    <submittedName>
        <fullName evidence="2">Uncharacterized protein</fullName>
    </submittedName>
</protein>
<gene>
    <name evidence="2" type="ORF">Lalb_Chr22g0356831</name>
</gene>
<evidence type="ECO:0000313" key="2">
    <source>
        <dbReference type="EMBL" id="KAE9588581.1"/>
    </source>
</evidence>
<dbReference type="AlphaFoldDB" id="A0A6A4NIA0"/>
<dbReference type="OrthoDB" id="1436167at2759"/>
<keyword evidence="3" id="KW-1185">Reference proteome</keyword>
<dbReference type="Proteomes" id="UP000447434">
    <property type="component" value="Chromosome 22"/>
</dbReference>
<proteinExistence type="predicted"/>
<evidence type="ECO:0000256" key="1">
    <source>
        <dbReference type="SAM" id="MobiDB-lite"/>
    </source>
</evidence>
<feature type="region of interest" description="Disordered" evidence="1">
    <location>
        <begin position="1"/>
        <end position="24"/>
    </location>
</feature>
<accession>A0A6A4NIA0</accession>
<sequence length="174" mass="17877">MPSQGVGETISQHAPAQGSEGTGSTVLSAIGETVGNVGEKIKKPFENITKGSAENDQTKTTTTTTNIGETLGDVAKIVKKPIDNITEGGSHVVGAVGETVGEIGKTIIKPAEKVQEHSQEGQGGGVFDAIGETIVEIAQTTKNFVVGEGLEAQSQYTEHGKHGVGSVEDGQRVP</sequence>
<feature type="region of interest" description="Disordered" evidence="1">
    <location>
        <begin position="154"/>
        <end position="174"/>
    </location>
</feature>
<organism evidence="2 3">
    <name type="scientific">Lupinus albus</name>
    <name type="common">White lupine</name>
    <name type="synonym">Lupinus termis</name>
    <dbReference type="NCBI Taxonomy" id="3870"/>
    <lineage>
        <taxon>Eukaryota</taxon>
        <taxon>Viridiplantae</taxon>
        <taxon>Streptophyta</taxon>
        <taxon>Embryophyta</taxon>
        <taxon>Tracheophyta</taxon>
        <taxon>Spermatophyta</taxon>
        <taxon>Magnoliopsida</taxon>
        <taxon>eudicotyledons</taxon>
        <taxon>Gunneridae</taxon>
        <taxon>Pentapetalae</taxon>
        <taxon>rosids</taxon>
        <taxon>fabids</taxon>
        <taxon>Fabales</taxon>
        <taxon>Fabaceae</taxon>
        <taxon>Papilionoideae</taxon>
        <taxon>50 kb inversion clade</taxon>
        <taxon>genistoids sensu lato</taxon>
        <taxon>core genistoids</taxon>
        <taxon>Genisteae</taxon>
        <taxon>Lupinus</taxon>
    </lineage>
</organism>
<comment type="caution">
    <text evidence="2">The sequence shown here is derived from an EMBL/GenBank/DDBJ whole genome shotgun (WGS) entry which is preliminary data.</text>
</comment>
<evidence type="ECO:0000313" key="3">
    <source>
        <dbReference type="Proteomes" id="UP000447434"/>
    </source>
</evidence>
<dbReference type="EMBL" id="WOCE01000022">
    <property type="protein sequence ID" value="KAE9588581.1"/>
    <property type="molecule type" value="Genomic_DNA"/>
</dbReference>